<dbReference type="AlphaFoldDB" id="A0AAN6UA35"/>
<keyword evidence="3" id="KW-1185">Reference proteome</keyword>
<reference evidence="2" key="2">
    <citation type="submission" date="2023-05" db="EMBL/GenBank/DDBJ databases">
        <authorList>
            <consortium name="Lawrence Berkeley National Laboratory"/>
            <person name="Steindorff A."/>
            <person name="Hensen N."/>
            <person name="Bonometti L."/>
            <person name="Westerberg I."/>
            <person name="Brannstrom I.O."/>
            <person name="Guillou S."/>
            <person name="Cros-Aarteil S."/>
            <person name="Calhoun S."/>
            <person name="Haridas S."/>
            <person name="Kuo A."/>
            <person name="Mondo S."/>
            <person name="Pangilinan J."/>
            <person name="Riley R."/>
            <person name="Labutti K."/>
            <person name="Andreopoulos B."/>
            <person name="Lipzen A."/>
            <person name="Chen C."/>
            <person name="Yanf M."/>
            <person name="Daum C."/>
            <person name="Ng V."/>
            <person name="Clum A."/>
            <person name="Ohm R."/>
            <person name="Martin F."/>
            <person name="Silar P."/>
            <person name="Natvig D."/>
            <person name="Lalanne C."/>
            <person name="Gautier V."/>
            <person name="Ament-Velasquez S.L."/>
            <person name="Kruys A."/>
            <person name="Hutchinson M.I."/>
            <person name="Powell A.J."/>
            <person name="Barry K."/>
            <person name="Miller A.N."/>
            <person name="Grigoriev I.V."/>
            <person name="Debuchy R."/>
            <person name="Gladieux P."/>
            <person name="Thoren M.H."/>
            <person name="Johannesson H."/>
        </authorList>
    </citation>
    <scope>NUCLEOTIDE SEQUENCE</scope>
    <source>
        <strain evidence="2">CBS 731.68</strain>
    </source>
</reference>
<keyword evidence="1" id="KW-1133">Transmembrane helix</keyword>
<organism evidence="2 3">
    <name type="scientific">Parathielavia appendiculata</name>
    <dbReference type="NCBI Taxonomy" id="2587402"/>
    <lineage>
        <taxon>Eukaryota</taxon>
        <taxon>Fungi</taxon>
        <taxon>Dikarya</taxon>
        <taxon>Ascomycota</taxon>
        <taxon>Pezizomycotina</taxon>
        <taxon>Sordariomycetes</taxon>
        <taxon>Sordariomycetidae</taxon>
        <taxon>Sordariales</taxon>
        <taxon>Chaetomiaceae</taxon>
        <taxon>Parathielavia</taxon>
    </lineage>
</organism>
<dbReference type="EMBL" id="MU853223">
    <property type="protein sequence ID" value="KAK4129242.1"/>
    <property type="molecule type" value="Genomic_DNA"/>
</dbReference>
<reference evidence="2" key="1">
    <citation type="journal article" date="2023" name="Mol. Phylogenet. Evol.">
        <title>Genome-scale phylogeny and comparative genomics of the fungal order Sordariales.</title>
        <authorList>
            <person name="Hensen N."/>
            <person name="Bonometti L."/>
            <person name="Westerberg I."/>
            <person name="Brannstrom I.O."/>
            <person name="Guillou S."/>
            <person name="Cros-Aarteil S."/>
            <person name="Calhoun S."/>
            <person name="Haridas S."/>
            <person name="Kuo A."/>
            <person name="Mondo S."/>
            <person name="Pangilinan J."/>
            <person name="Riley R."/>
            <person name="LaButti K."/>
            <person name="Andreopoulos B."/>
            <person name="Lipzen A."/>
            <person name="Chen C."/>
            <person name="Yan M."/>
            <person name="Daum C."/>
            <person name="Ng V."/>
            <person name="Clum A."/>
            <person name="Steindorff A."/>
            <person name="Ohm R.A."/>
            <person name="Martin F."/>
            <person name="Silar P."/>
            <person name="Natvig D.O."/>
            <person name="Lalanne C."/>
            <person name="Gautier V."/>
            <person name="Ament-Velasquez S.L."/>
            <person name="Kruys A."/>
            <person name="Hutchinson M.I."/>
            <person name="Powell A.J."/>
            <person name="Barry K."/>
            <person name="Miller A.N."/>
            <person name="Grigoriev I.V."/>
            <person name="Debuchy R."/>
            <person name="Gladieux P."/>
            <person name="Hiltunen Thoren M."/>
            <person name="Johannesson H."/>
        </authorList>
    </citation>
    <scope>NUCLEOTIDE SEQUENCE</scope>
    <source>
        <strain evidence="2">CBS 731.68</strain>
    </source>
</reference>
<dbReference type="Proteomes" id="UP001302602">
    <property type="component" value="Unassembled WGS sequence"/>
</dbReference>
<feature type="transmembrane region" description="Helical" evidence="1">
    <location>
        <begin position="78"/>
        <end position="98"/>
    </location>
</feature>
<comment type="caution">
    <text evidence="2">The sequence shown here is derived from an EMBL/GenBank/DDBJ whole genome shotgun (WGS) entry which is preliminary data.</text>
</comment>
<proteinExistence type="predicted"/>
<name>A0AAN6UA35_9PEZI</name>
<evidence type="ECO:0000256" key="1">
    <source>
        <dbReference type="SAM" id="Phobius"/>
    </source>
</evidence>
<evidence type="ECO:0000313" key="2">
    <source>
        <dbReference type="EMBL" id="KAK4129242.1"/>
    </source>
</evidence>
<keyword evidence="1" id="KW-0812">Transmembrane</keyword>
<dbReference type="GeneID" id="87827550"/>
<sequence>MVDRYSVSPMFFRFVGKPFLSLREEKDICIRPRTQSPNTRTRVDHAMMFLINFIYCNKPPSRPFITRTSLPLSRSQRFFLLLFLSFIFFVFVFSSFPFPWSNSIQFRYAPQYRIAEPLTGRFQK</sequence>
<evidence type="ECO:0008006" key="4">
    <source>
        <dbReference type="Google" id="ProtNLM"/>
    </source>
</evidence>
<accession>A0AAN6UA35</accession>
<evidence type="ECO:0000313" key="3">
    <source>
        <dbReference type="Proteomes" id="UP001302602"/>
    </source>
</evidence>
<keyword evidence="1" id="KW-0472">Membrane</keyword>
<protein>
    <recommendedName>
        <fullName evidence="4">Transmembrane protein</fullName>
    </recommendedName>
</protein>
<dbReference type="RefSeq" id="XP_062653013.1">
    <property type="nucleotide sequence ID" value="XM_062790781.1"/>
</dbReference>
<gene>
    <name evidence="2" type="ORF">N657DRAFT_62625</name>
</gene>